<proteinExistence type="predicted"/>
<dbReference type="Proteomes" id="UP000245469">
    <property type="component" value="Unassembled WGS sequence"/>
</dbReference>
<accession>A0A315ZS17</accession>
<dbReference type="AlphaFoldDB" id="A0A315ZS17"/>
<keyword evidence="3" id="KW-1185">Reference proteome</keyword>
<keyword evidence="1" id="KW-0472">Membrane</keyword>
<gene>
    <name evidence="2" type="ORF">BXY45_13737</name>
</gene>
<evidence type="ECO:0000313" key="2">
    <source>
        <dbReference type="EMBL" id="PWJ47494.1"/>
    </source>
</evidence>
<name>A0A315ZS17_9ACTN</name>
<dbReference type="Pfam" id="PF14362">
    <property type="entry name" value="DUF4407"/>
    <property type="match status" value="1"/>
</dbReference>
<protein>
    <submittedName>
        <fullName evidence="2">Uncharacterized protein DUF4407</fullName>
    </submittedName>
</protein>
<dbReference type="EMBL" id="QGDQ01000037">
    <property type="protein sequence ID" value="PWJ47494.1"/>
    <property type="molecule type" value="Genomic_DNA"/>
</dbReference>
<keyword evidence="1" id="KW-1133">Transmembrane helix</keyword>
<feature type="transmembrane region" description="Helical" evidence="1">
    <location>
        <begin position="145"/>
        <end position="165"/>
    </location>
</feature>
<comment type="caution">
    <text evidence="2">The sequence shown here is derived from an EMBL/GenBank/DDBJ whole genome shotgun (WGS) entry which is preliminary data.</text>
</comment>
<feature type="transmembrane region" description="Helical" evidence="1">
    <location>
        <begin position="119"/>
        <end position="139"/>
    </location>
</feature>
<sequence length="586" mass="63055">MSRLLRAATPGAVTTRVRGAIRRAHRAAGTTTSRAKGLATVQWRRLRALAADPETRSGVLRLFFILRQAARLLWAALCAALLWLPRTIQRVLLWAAGTDHTVLTTVTTKERATQEAMGATLFASALLAGCSSLLGFQILTGGSTTLSVVLALGWAVLIFTMDRFFVLSTGRSGRWLANVGAALPRLFLAVLIGAVVSTPLTLQLFQREIDAQLAITHQEMKAASEERLNGDPRFRDLPALQEQREAQLALGRSSTTASAIADDPAVREAQARVDGAAATLAAAQQAVTCEAEGVCGSGHPGAGPAYASKIASRDAATTALTTAQQELTVVQQTARDSAATARTDAQRAAEQLGQRINELESGKRTASAKEAAAIDANTGLLARLSALHRLTSNDPVMFWAHGLLFLLLAALEVMPILVKLLLSFSKPSAYEKALNARAADLRSRAERAVAARERQFEQQEAHRAALEQADVDGLLAIARQRVSRQLQLAKQEARHLDKISATKEGLRLERERMRTLRALNKDRAAAGLPPIDVDTGVPVVAAVAPPAPSVPDPGFTPLLLPRQWDRRERLPEYDLGDVLRRPPGRS</sequence>
<organism evidence="2 3">
    <name type="scientific">Quadrisphaera granulorum</name>
    <dbReference type="NCBI Taxonomy" id="317664"/>
    <lineage>
        <taxon>Bacteria</taxon>
        <taxon>Bacillati</taxon>
        <taxon>Actinomycetota</taxon>
        <taxon>Actinomycetes</taxon>
        <taxon>Kineosporiales</taxon>
        <taxon>Kineosporiaceae</taxon>
        <taxon>Quadrisphaera</taxon>
    </lineage>
</organism>
<evidence type="ECO:0000256" key="1">
    <source>
        <dbReference type="SAM" id="Phobius"/>
    </source>
</evidence>
<evidence type="ECO:0000313" key="3">
    <source>
        <dbReference type="Proteomes" id="UP000245469"/>
    </source>
</evidence>
<dbReference type="RefSeq" id="WP_170131648.1">
    <property type="nucleotide sequence ID" value="NZ_QGDQ01000037.1"/>
</dbReference>
<keyword evidence="1" id="KW-0812">Transmembrane</keyword>
<dbReference type="InterPro" id="IPR025519">
    <property type="entry name" value="DUF4407"/>
</dbReference>
<reference evidence="2 3" key="1">
    <citation type="submission" date="2018-03" db="EMBL/GenBank/DDBJ databases">
        <title>Genomic Encyclopedia of Archaeal and Bacterial Type Strains, Phase II (KMG-II): from individual species to whole genera.</title>
        <authorList>
            <person name="Goeker M."/>
        </authorList>
    </citation>
    <scope>NUCLEOTIDE SEQUENCE [LARGE SCALE GENOMIC DNA]</scope>
    <source>
        <strain evidence="2 3">DSM 44889</strain>
    </source>
</reference>